<evidence type="ECO:0000313" key="1">
    <source>
        <dbReference type="EMBL" id="MFD3001972.1"/>
    </source>
</evidence>
<sequence>MKQKITHNPSFYTRLGEKSGISALVDDIVVARMNNPVVRYRFQPDRDQTENLKCKQGIHR</sequence>
<keyword evidence="2" id="KW-1185">Reference proteome</keyword>
<dbReference type="EMBL" id="JBHUOX010000012">
    <property type="protein sequence ID" value="MFD3001972.1"/>
    <property type="molecule type" value="Genomic_DNA"/>
</dbReference>
<protein>
    <submittedName>
        <fullName evidence="1">Uncharacterized protein</fullName>
    </submittedName>
</protein>
<dbReference type="Proteomes" id="UP001597641">
    <property type="component" value="Unassembled WGS sequence"/>
</dbReference>
<evidence type="ECO:0000313" key="2">
    <source>
        <dbReference type="Proteomes" id="UP001597641"/>
    </source>
</evidence>
<reference evidence="2" key="1">
    <citation type="journal article" date="2019" name="Int. J. Syst. Evol. Microbiol.">
        <title>The Global Catalogue of Microorganisms (GCM) 10K type strain sequencing project: providing services to taxonomists for standard genome sequencing and annotation.</title>
        <authorList>
            <consortium name="The Broad Institute Genomics Platform"/>
            <consortium name="The Broad Institute Genome Sequencing Center for Infectious Disease"/>
            <person name="Wu L."/>
            <person name="Ma J."/>
        </authorList>
    </citation>
    <scope>NUCLEOTIDE SEQUENCE [LARGE SCALE GENOMIC DNA]</scope>
    <source>
        <strain evidence="2">KCTC 23984</strain>
    </source>
</reference>
<organism evidence="1 2">
    <name type="scientific">Pontibacter toksunensis</name>
    <dbReference type="NCBI Taxonomy" id="1332631"/>
    <lineage>
        <taxon>Bacteria</taxon>
        <taxon>Pseudomonadati</taxon>
        <taxon>Bacteroidota</taxon>
        <taxon>Cytophagia</taxon>
        <taxon>Cytophagales</taxon>
        <taxon>Hymenobacteraceae</taxon>
        <taxon>Pontibacter</taxon>
    </lineage>
</organism>
<dbReference type="RefSeq" id="WP_377486831.1">
    <property type="nucleotide sequence ID" value="NZ_JBHUOX010000012.1"/>
</dbReference>
<proteinExistence type="predicted"/>
<accession>A0ABW6BYI5</accession>
<name>A0ABW6BYI5_9BACT</name>
<gene>
    <name evidence="1" type="ORF">ACFS7Z_16490</name>
</gene>
<comment type="caution">
    <text evidence="1">The sequence shown here is derived from an EMBL/GenBank/DDBJ whole genome shotgun (WGS) entry which is preliminary data.</text>
</comment>